<feature type="compositionally biased region" description="Basic and acidic residues" evidence="4">
    <location>
        <begin position="969"/>
        <end position="990"/>
    </location>
</feature>
<dbReference type="Proteomes" id="UP000525078">
    <property type="component" value="Unassembled WGS sequence"/>
</dbReference>
<gene>
    <name evidence="6" type="ORF">F8388_022764</name>
</gene>
<dbReference type="PROSITE" id="PS50600">
    <property type="entry name" value="ULP_PROTEASE"/>
    <property type="match status" value="1"/>
</dbReference>
<feature type="compositionally biased region" description="Polar residues" evidence="4">
    <location>
        <begin position="890"/>
        <end position="905"/>
    </location>
</feature>
<evidence type="ECO:0000256" key="3">
    <source>
        <dbReference type="ARBA" id="ARBA00022801"/>
    </source>
</evidence>
<feature type="region of interest" description="Disordered" evidence="4">
    <location>
        <begin position="1050"/>
        <end position="1093"/>
    </location>
</feature>
<dbReference type="SUPFAM" id="SSF54001">
    <property type="entry name" value="Cysteine proteinases"/>
    <property type="match status" value="1"/>
</dbReference>
<evidence type="ECO:0000256" key="4">
    <source>
        <dbReference type="SAM" id="MobiDB-lite"/>
    </source>
</evidence>
<comment type="caution">
    <text evidence="6">The sequence shown here is derived from an EMBL/GenBank/DDBJ whole genome shotgun (WGS) entry which is preliminary data.</text>
</comment>
<evidence type="ECO:0000259" key="5">
    <source>
        <dbReference type="PROSITE" id="PS50600"/>
    </source>
</evidence>
<evidence type="ECO:0000256" key="2">
    <source>
        <dbReference type="ARBA" id="ARBA00022670"/>
    </source>
</evidence>
<feature type="region of interest" description="Disordered" evidence="4">
    <location>
        <begin position="965"/>
        <end position="1004"/>
    </location>
</feature>
<evidence type="ECO:0000256" key="1">
    <source>
        <dbReference type="ARBA" id="ARBA00005234"/>
    </source>
</evidence>
<organism evidence="6 7">
    <name type="scientific">Cannabis sativa</name>
    <name type="common">Hemp</name>
    <name type="synonym">Marijuana</name>
    <dbReference type="NCBI Taxonomy" id="3483"/>
    <lineage>
        <taxon>Eukaryota</taxon>
        <taxon>Viridiplantae</taxon>
        <taxon>Streptophyta</taxon>
        <taxon>Embryophyta</taxon>
        <taxon>Tracheophyta</taxon>
        <taxon>Spermatophyta</taxon>
        <taxon>Magnoliopsida</taxon>
        <taxon>eudicotyledons</taxon>
        <taxon>Gunneridae</taxon>
        <taxon>Pentapetalae</taxon>
        <taxon>rosids</taxon>
        <taxon>fabids</taxon>
        <taxon>Rosales</taxon>
        <taxon>Cannabaceae</taxon>
        <taxon>Cannabis</taxon>
    </lineage>
</organism>
<proteinExistence type="inferred from homology"/>
<name>A0A7J6F8I4_CANSA</name>
<protein>
    <recommendedName>
        <fullName evidence="5">Ubiquitin-like protease family profile domain-containing protein</fullName>
    </recommendedName>
</protein>
<dbReference type="Pfam" id="PF02902">
    <property type="entry name" value="Peptidase_C48"/>
    <property type="match status" value="1"/>
</dbReference>
<dbReference type="EMBL" id="JAATIP010000145">
    <property type="protein sequence ID" value="KAF4366976.1"/>
    <property type="molecule type" value="Genomic_DNA"/>
</dbReference>
<evidence type="ECO:0000313" key="7">
    <source>
        <dbReference type="Proteomes" id="UP000525078"/>
    </source>
</evidence>
<evidence type="ECO:0000313" key="6">
    <source>
        <dbReference type="EMBL" id="KAF4366976.1"/>
    </source>
</evidence>
<comment type="similarity">
    <text evidence="1">Belongs to the peptidase C48 family.</text>
</comment>
<feature type="domain" description="Ubiquitin-like protease family profile" evidence="5">
    <location>
        <begin position="551"/>
        <end position="737"/>
    </location>
</feature>
<dbReference type="AlphaFoldDB" id="A0A7J6F8I4"/>
<dbReference type="GO" id="GO:0006508">
    <property type="term" value="P:proteolysis"/>
    <property type="evidence" value="ECO:0007669"/>
    <property type="project" value="UniProtKB-KW"/>
</dbReference>
<keyword evidence="3" id="KW-0378">Hydrolase</keyword>
<dbReference type="InterPro" id="IPR003653">
    <property type="entry name" value="Peptidase_C48_C"/>
</dbReference>
<dbReference type="Gene3D" id="3.40.395.10">
    <property type="entry name" value="Adenoviral Proteinase, Chain A"/>
    <property type="match status" value="1"/>
</dbReference>
<feature type="compositionally biased region" description="Polar residues" evidence="4">
    <location>
        <begin position="1051"/>
        <end position="1060"/>
    </location>
</feature>
<sequence>MAKDVVPQLAFECSVIINTSVQQSSLAPTIIVGPVSRPLLRFCSSCIYVWVSRHRSCYMAIQRTDERTRSHFSKTLYNHEALFNSVKFSLTTLKGFDQPWHNKTEGLIIMKGNIVQLRHRFYIMKRMGDATDRETSFICSRCSPGRVVSIISQLSSEQKTLVNEIGFGNLLGLKKCNLKRKLIQWLVDNFNVEDGCLRVHGKVYEMNSHLFSYITGIHDGGEHLSDSKSDNCNDGRILISHLEEKLKCNNKTDMGVFLMPNTTVYASRDYEAQILALKDLANVRRINWASMSFKYLVMGLSAFKRSSSKYVCGCLYFLQVFYLHHVRCSESFVDRSLCPIWWWSDCETNNMIEWIDKNGGLGSSTINMREILSAFDMDNVVRSLSHLCCRVENLEKVYLELQPNVLKEPSKDCLKFSRSEPYFTKREFGMDDQDYHCHYLRDFDPMIIESNIGSLVDNDNKDFVMDDIEKNEQKDKVNIVERLTQDKGDVVSSVLESNFSNMISLYKTSNGMRVGAFNLSHRLSEEEFSLALYMFDPILSGSEVLVENPQFVVQRIHFLSLRPHHHVHRKIIDAYSSFLYFIHLRKLRSSNTSNGIMFLPSFYPGQLTRKSFCEMVVKWCKCGEEESWKTLIVRMELVVVPLMDVVNNHVILVVVNLNKKFVTIWDSKDDLKLHLHKQELVLELLEVLDDLFLVEVWNCFGVGWKFSNSMIIPGPSLPQQTAFSDCGVFVIKYMKILSEGRNMCAEFDPLSERLAVSLELVAGDNNLVKFTVSKDAIEHHQHQLRQGDISSKRQRCRSPEKLLPLSKFSSKKKRRRYWQSLGYACEDALFQHPFRFFRMQGHQGLLGDVVGTNLQAPRYVVVISAAIRMIEKGISKCSSEVKSLPPESPAHSQWLDSSDTYSGSSDEYRTGPTQKFRKVTAEEMRFNPSLMKGTTYFSSNSLPETTFIEHKGDVAVFKPLQPESTESELDGHCFRNPEHGDPTQREDIPPKSHVGAGTNSKRAEVPVEEACRCKELNHGSLSQTLYENYMMWRVDDIYNMVTKLIHKKNRSSAYGQTSVDDTTEDEGDEASGSSKKSRKRKGTFYLVPSRRDN</sequence>
<feature type="region of interest" description="Disordered" evidence="4">
    <location>
        <begin position="880"/>
        <end position="913"/>
    </location>
</feature>
<reference evidence="6 7" key="1">
    <citation type="journal article" date="2020" name="bioRxiv">
        <title>Sequence and annotation of 42 cannabis genomes reveals extensive copy number variation in cannabinoid synthesis and pathogen resistance genes.</title>
        <authorList>
            <person name="Mckernan K.J."/>
            <person name="Helbert Y."/>
            <person name="Kane L.T."/>
            <person name="Ebling H."/>
            <person name="Zhang L."/>
            <person name="Liu B."/>
            <person name="Eaton Z."/>
            <person name="Mclaughlin S."/>
            <person name="Kingan S."/>
            <person name="Baybayan P."/>
            <person name="Concepcion G."/>
            <person name="Jordan M."/>
            <person name="Riva A."/>
            <person name="Barbazuk W."/>
            <person name="Harkins T."/>
        </authorList>
    </citation>
    <scope>NUCLEOTIDE SEQUENCE [LARGE SCALE GENOMIC DNA]</scope>
    <source>
        <strain evidence="7">cv. Jamaican Lion 4</strain>
        <tissue evidence="6">Leaf</tissue>
    </source>
</reference>
<keyword evidence="2" id="KW-0645">Protease</keyword>
<dbReference type="InterPro" id="IPR038765">
    <property type="entry name" value="Papain-like_cys_pep_sf"/>
</dbReference>
<dbReference type="GO" id="GO:0008234">
    <property type="term" value="F:cysteine-type peptidase activity"/>
    <property type="evidence" value="ECO:0007669"/>
    <property type="project" value="InterPro"/>
</dbReference>
<accession>A0A7J6F8I4</accession>
<dbReference type="PANTHER" id="PTHR34835">
    <property type="entry name" value="OS07G0283600 PROTEIN-RELATED"/>
    <property type="match status" value="1"/>
</dbReference>